<dbReference type="Proteomes" id="UP000005268">
    <property type="component" value="Chromosome"/>
</dbReference>
<dbReference type="EMBL" id="CP003588">
    <property type="protein sequence ID" value="AFK67052.1"/>
    <property type="molecule type" value="Genomic_DNA"/>
</dbReference>
<gene>
    <name evidence="1" type="ORF">YSA_00514</name>
</gene>
<evidence type="ECO:0000313" key="1">
    <source>
        <dbReference type="EMBL" id="AFK67052.1"/>
    </source>
</evidence>
<evidence type="ECO:0000313" key="2">
    <source>
        <dbReference type="Proteomes" id="UP000005268"/>
    </source>
</evidence>
<dbReference type="HOGENOM" id="CLU_3315622_0_0_6"/>
<reference evidence="1 2" key="1">
    <citation type="journal article" date="2012" name="J. Bacteriol.">
        <title>Complete Genome Sequence of the Naphthalene-Degrading Pseudomonas putida Strain ND6.</title>
        <authorList>
            <person name="Li S."/>
            <person name="Zhao H."/>
            <person name="Li Y."/>
            <person name="Niu S."/>
            <person name="Cai B."/>
        </authorList>
    </citation>
    <scope>NUCLEOTIDE SEQUENCE [LARGE SCALE GENOMIC DNA]</scope>
    <source>
        <strain evidence="1 2">ND6</strain>
    </source>
</reference>
<organism evidence="1 2">
    <name type="scientific">Pseudomonas putida ND6</name>
    <dbReference type="NCBI Taxonomy" id="231023"/>
    <lineage>
        <taxon>Bacteria</taxon>
        <taxon>Pseudomonadati</taxon>
        <taxon>Pseudomonadota</taxon>
        <taxon>Gammaproteobacteria</taxon>
        <taxon>Pseudomonadales</taxon>
        <taxon>Pseudomonadaceae</taxon>
        <taxon>Pseudomonas</taxon>
    </lineage>
</organism>
<protein>
    <submittedName>
        <fullName evidence="1">Uncharacterized protein</fullName>
    </submittedName>
</protein>
<proteinExistence type="predicted"/>
<sequence length="39" mass="4340">MNIQQPDKADTSAATKAARKRFFDFIETLHKARSAACLS</sequence>
<dbReference type="AlphaFoldDB" id="I3UNI1"/>
<dbReference type="KEGG" id="ppi:YSA_00514"/>
<name>I3UNI1_PSEPU</name>
<accession>I3UNI1</accession>